<dbReference type="Pfam" id="PF14358">
    <property type="entry name" value="DUF4405"/>
    <property type="match status" value="1"/>
</dbReference>
<organism evidence="3 4">
    <name type="scientific">Methanofollis formosanus</name>
    <dbReference type="NCBI Taxonomy" id="299308"/>
    <lineage>
        <taxon>Archaea</taxon>
        <taxon>Methanobacteriati</taxon>
        <taxon>Methanobacteriota</taxon>
        <taxon>Stenosarchaea group</taxon>
        <taxon>Methanomicrobia</taxon>
        <taxon>Methanomicrobiales</taxon>
        <taxon>Methanomicrobiaceae</taxon>
        <taxon>Methanofollis</taxon>
    </lineage>
</organism>
<name>A0A8G1A3H8_9EURY</name>
<reference evidence="3" key="1">
    <citation type="journal article" date="2005" name="Int. J. Syst. Evol. Microbiol.">
        <title>Methanofollis formosanus sp. nov., isolated from a fish pond.</title>
        <authorList>
            <person name="Wu S.Y."/>
            <person name="Chen S.C."/>
            <person name="Lai M.C."/>
        </authorList>
    </citation>
    <scope>NUCLEOTIDE SEQUENCE</scope>
    <source>
        <strain evidence="3">ML15</strain>
    </source>
</reference>
<dbReference type="Proteomes" id="UP000826709">
    <property type="component" value="Chromosome"/>
</dbReference>
<evidence type="ECO:0000313" key="4">
    <source>
        <dbReference type="Proteomes" id="UP000826709"/>
    </source>
</evidence>
<accession>A0A8G1A3H8</accession>
<gene>
    <name evidence="3" type="ORF">E2N92_11815</name>
</gene>
<feature type="transmembrane region" description="Helical" evidence="1">
    <location>
        <begin position="54"/>
        <end position="75"/>
    </location>
</feature>
<evidence type="ECO:0000313" key="3">
    <source>
        <dbReference type="EMBL" id="QYZ80063.1"/>
    </source>
</evidence>
<dbReference type="InterPro" id="IPR025517">
    <property type="entry name" value="DUF4405"/>
</dbReference>
<feature type="transmembrane region" description="Helical" evidence="1">
    <location>
        <begin position="12"/>
        <end position="34"/>
    </location>
</feature>
<evidence type="ECO:0000256" key="1">
    <source>
        <dbReference type="SAM" id="Phobius"/>
    </source>
</evidence>
<keyword evidence="1" id="KW-0472">Membrane</keyword>
<keyword evidence="1" id="KW-1133">Transmembrane helix</keyword>
<proteinExistence type="predicted"/>
<keyword evidence="1" id="KW-0812">Transmembrane</keyword>
<protein>
    <submittedName>
        <fullName evidence="3">DUF4405 domain-containing protein</fullName>
    </submittedName>
</protein>
<dbReference type="KEGG" id="mfk:E2N92_11815"/>
<dbReference type="AlphaFoldDB" id="A0A8G1A3H8"/>
<feature type="domain" description="Flavinylation-associated cytochrome" evidence="2">
    <location>
        <begin position="12"/>
        <end position="71"/>
    </location>
</feature>
<evidence type="ECO:0000259" key="2">
    <source>
        <dbReference type="Pfam" id="PF14358"/>
    </source>
</evidence>
<dbReference type="EMBL" id="CP037968">
    <property type="protein sequence ID" value="QYZ80063.1"/>
    <property type="molecule type" value="Genomic_DNA"/>
</dbReference>
<reference evidence="3" key="2">
    <citation type="submission" date="2019-03" db="EMBL/GenBank/DDBJ databases">
        <authorList>
            <person name="Chen S.-C."/>
            <person name="Wu S.-Y."/>
            <person name="Lai M.-C."/>
        </authorList>
    </citation>
    <scope>NUCLEOTIDE SEQUENCE</scope>
    <source>
        <strain evidence="3">ML15</strain>
    </source>
</reference>
<sequence length="85" mass="9597">MKMERRDSLYCIDMGMVIAFLLCGVTGILKWPGLVGVPGWGCHGFGTMTLIHDWSGLALCVLALVHVAMHWRWLAAMTRKKLHMR</sequence>
<keyword evidence="4" id="KW-1185">Reference proteome</keyword>